<keyword evidence="1" id="KW-0812">Transmembrane</keyword>
<evidence type="ECO:0000256" key="1">
    <source>
        <dbReference type="SAM" id="Phobius"/>
    </source>
</evidence>
<sequence>MVQLRNYNFVKNVNSTVFVKIFTFIFLTWACLAYNDVGTFTKSIENINEHHKISNKNYFRLLSKHEQHRELRDTRFKDKLPDRNLHKNKRNVSDHISTYSKVRSKASNNFDIYMKGYKDRYMKKKGLYKLDCYYEHKLFGKFNHMCDIAEKMRNDKKRVKSFFFKKYGIGLIIFALLPSLGLIFHILYGVGKNPGIYGLCNQSNHFKNNTNEHTETAGDQCPKKRLYDQKDKIETYGYISYIYMSTISIIVLLIVSYIFIKFIKYEKLKAGKCKMNTK</sequence>
<dbReference type="InterPro" id="IPR022139">
    <property type="entry name" value="Fam-L/Fam-M-like_plasmodium"/>
</dbReference>
<name>A0A565A417_PLAVI</name>
<dbReference type="OrthoDB" id="389413at2759"/>
<keyword evidence="1" id="KW-1133">Transmembrane helix</keyword>
<evidence type="ECO:0008006" key="3">
    <source>
        <dbReference type="Google" id="ProtNLM"/>
    </source>
</evidence>
<feature type="transmembrane region" description="Helical" evidence="1">
    <location>
        <begin position="238"/>
        <end position="260"/>
    </location>
</feature>
<keyword evidence="1" id="KW-0472">Membrane</keyword>
<gene>
    <name evidence="2" type="ORF">PVP01_0002630</name>
</gene>
<dbReference type="VEuPathDB" id="PlasmoDB:PVW1_050041900"/>
<reference evidence="2" key="1">
    <citation type="submission" date="2016-07" db="EMBL/GenBank/DDBJ databases">
        <authorList>
            <consortium name="Pathogen Informatics"/>
        </authorList>
    </citation>
    <scope>NUCLEOTIDE SEQUENCE</scope>
</reference>
<protein>
    <recommendedName>
        <fullName evidence="3">Fam-m protein</fullName>
    </recommendedName>
</protein>
<feature type="transmembrane region" description="Helical" evidence="1">
    <location>
        <begin position="167"/>
        <end position="188"/>
    </location>
</feature>
<dbReference type="AlphaFoldDB" id="A0A565A417"/>
<dbReference type="EMBL" id="FLZR02000005">
    <property type="protein sequence ID" value="VUZ99548.1"/>
    <property type="molecule type" value="Genomic_DNA"/>
</dbReference>
<evidence type="ECO:0000313" key="2">
    <source>
        <dbReference type="EMBL" id="VUZ99548.1"/>
    </source>
</evidence>
<accession>A0A565A417</accession>
<dbReference type="Pfam" id="PF12420">
    <property type="entry name" value="DUF3671"/>
    <property type="match status" value="1"/>
</dbReference>
<dbReference type="VEuPathDB" id="PlasmoDB:PVP01_0002630"/>
<dbReference type="Proteomes" id="UP000220605">
    <property type="component" value="Unassembled WGS sequence"/>
</dbReference>
<feature type="transmembrane region" description="Helical" evidence="1">
    <location>
        <begin position="17"/>
        <end position="34"/>
    </location>
</feature>
<proteinExistence type="predicted"/>
<organism evidence="2">
    <name type="scientific">Plasmodium vivax</name>
    <name type="common">malaria parasite P. vivax</name>
    <dbReference type="NCBI Taxonomy" id="5855"/>
    <lineage>
        <taxon>Eukaryota</taxon>
        <taxon>Sar</taxon>
        <taxon>Alveolata</taxon>
        <taxon>Apicomplexa</taxon>
        <taxon>Aconoidasida</taxon>
        <taxon>Haemosporida</taxon>
        <taxon>Plasmodiidae</taxon>
        <taxon>Plasmodium</taxon>
        <taxon>Plasmodium (Plasmodium)</taxon>
    </lineage>
</organism>